<dbReference type="AlphaFoldDB" id="A0A7W2FMX0"/>
<dbReference type="EMBL" id="JACFYF010000001">
    <property type="protein sequence ID" value="MBA5760902.1"/>
    <property type="molecule type" value="Genomic_DNA"/>
</dbReference>
<keyword evidence="1" id="KW-0808">Transferase</keyword>
<dbReference type="InterPro" id="IPR029063">
    <property type="entry name" value="SAM-dependent_MTases_sf"/>
</dbReference>
<dbReference type="Pfam" id="PF12847">
    <property type="entry name" value="Methyltransf_18"/>
    <property type="match status" value="1"/>
</dbReference>
<gene>
    <name evidence="1" type="ORF">H2O73_01000</name>
</gene>
<comment type="caution">
    <text evidence="1">The sequence shown here is derived from an EMBL/GenBank/DDBJ whole genome shotgun (WGS) entry which is preliminary data.</text>
</comment>
<evidence type="ECO:0000313" key="1">
    <source>
        <dbReference type="EMBL" id="MBA5760902.1"/>
    </source>
</evidence>
<dbReference type="RefSeq" id="WP_182105646.1">
    <property type="nucleotide sequence ID" value="NZ_JACFYF010000001.1"/>
</dbReference>
<reference evidence="1 2" key="1">
    <citation type="submission" date="2020-07" db="EMBL/GenBank/DDBJ databases">
        <title>Vibrio marinisediminis sp. nov., isolated from marine sediment.</title>
        <authorList>
            <person name="Ji X."/>
        </authorList>
    </citation>
    <scope>NUCLEOTIDE SEQUENCE [LARGE SCALE GENOMIC DNA]</scope>
    <source>
        <strain evidence="1 2">404</strain>
    </source>
</reference>
<accession>A0A7W2FMX0</accession>
<dbReference type="FunFam" id="3.40.50.150:FF:000442">
    <property type="entry name" value="tRNA (Adenine22-N1)-methyltransferase TrmK"/>
    <property type="match status" value="1"/>
</dbReference>
<keyword evidence="2" id="KW-1185">Reference proteome</keyword>
<dbReference type="GO" id="GO:0032259">
    <property type="term" value="P:methylation"/>
    <property type="evidence" value="ECO:0007669"/>
    <property type="project" value="UniProtKB-KW"/>
</dbReference>
<dbReference type="PANTHER" id="PTHR38451">
    <property type="entry name" value="TRNA (ADENINE(22)-N(1))-METHYLTRANSFERASE"/>
    <property type="match status" value="1"/>
</dbReference>
<name>A0A7W2FMX0_9VIBR</name>
<dbReference type="Proteomes" id="UP000571701">
    <property type="component" value="Unassembled WGS sequence"/>
</dbReference>
<dbReference type="GO" id="GO:0008168">
    <property type="term" value="F:methyltransferase activity"/>
    <property type="evidence" value="ECO:0007669"/>
    <property type="project" value="UniProtKB-KW"/>
</dbReference>
<dbReference type="PANTHER" id="PTHR38451:SF1">
    <property type="entry name" value="TRNA (ADENINE(22)-N(1))-METHYLTRANSFERASE"/>
    <property type="match status" value="1"/>
</dbReference>
<proteinExistence type="predicted"/>
<dbReference type="PIRSF" id="PIRSF028234">
    <property type="entry name" value="UCP028234"/>
    <property type="match status" value="1"/>
</dbReference>
<protein>
    <submittedName>
        <fullName evidence="1">tRNA (Adenine(22)-N(1))-methyltransferase TrmK</fullName>
    </submittedName>
</protein>
<dbReference type="InterPro" id="IPR016876">
    <property type="entry name" value="UCP028234"/>
</dbReference>
<sequence length="225" mass="26017">MKLSKRLKHIEQLVGSGYDHIWDCCCDHGFLGMALLKKQAAADVHFIDIVPTLMQEVESKLQSYCHQSASNWHVHCMDVTKLPLDQFKGKHLVIIAGVGGDLITQFIESLNQQYACLDIDFLLCPVHHQFKLRYALNQLNFGLMDERLIKENQRFYEIIYASSPSKKRENVVSLVGNKIWQAKTQAQLLINNEYLQQTLNHYTRIQQGRKRDVQTIIDSYQSIVL</sequence>
<evidence type="ECO:0000313" key="2">
    <source>
        <dbReference type="Proteomes" id="UP000571701"/>
    </source>
</evidence>
<dbReference type="SUPFAM" id="SSF53335">
    <property type="entry name" value="S-adenosyl-L-methionine-dependent methyltransferases"/>
    <property type="match status" value="1"/>
</dbReference>
<organism evidence="1 2">
    <name type="scientific">Vibrio marinisediminis</name>
    <dbReference type="NCBI Taxonomy" id="2758441"/>
    <lineage>
        <taxon>Bacteria</taxon>
        <taxon>Pseudomonadati</taxon>
        <taxon>Pseudomonadota</taxon>
        <taxon>Gammaproteobacteria</taxon>
        <taxon>Vibrionales</taxon>
        <taxon>Vibrionaceae</taxon>
        <taxon>Vibrio</taxon>
    </lineage>
</organism>
<keyword evidence="1" id="KW-0489">Methyltransferase</keyword>
<dbReference type="Gene3D" id="3.40.50.150">
    <property type="entry name" value="Vaccinia Virus protein VP39"/>
    <property type="match status" value="1"/>
</dbReference>